<comment type="caution">
    <text evidence="1">The sequence shown here is derived from an EMBL/GenBank/DDBJ whole genome shotgun (WGS) entry which is preliminary data.</text>
</comment>
<evidence type="ECO:0000313" key="2">
    <source>
        <dbReference type="Proteomes" id="UP000324800"/>
    </source>
</evidence>
<dbReference type="EMBL" id="SNRW01008243">
    <property type="protein sequence ID" value="KAA6379840.1"/>
    <property type="molecule type" value="Genomic_DNA"/>
</dbReference>
<evidence type="ECO:0000313" key="1">
    <source>
        <dbReference type="EMBL" id="KAA6379840.1"/>
    </source>
</evidence>
<sequence>TIDGKIMKGTNTRLGQKDGVMSKLQLNKNGLTGIHTKMILLPNSQLAAPFIHQLSATDYRDLQPSINADE</sequence>
<reference evidence="1 2" key="1">
    <citation type="submission" date="2019-03" db="EMBL/GenBank/DDBJ databases">
        <title>Single cell metagenomics reveals metabolic interactions within the superorganism composed of flagellate Streblomastix strix and complex community of Bacteroidetes bacteria on its surface.</title>
        <authorList>
            <person name="Treitli S.C."/>
            <person name="Kolisko M."/>
            <person name="Husnik F."/>
            <person name="Keeling P."/>
            <person name="Hampl V."/>
        </authorList>
    </citation>
    <scope>NUCLEOTIDE SEQUENCE [LARGE SCALE GENOMIC DNA]</scope>
    <source>
        <strain evidence="1">ST1C</strain>
    </source>
</reference>
<feature type="non-terminal residue" evidence="1">
    <location>
        <position position="1"/>
    </location>
</feature>
<organism evidence="1 2">
    <name type="scientific">Streblomastix strix</name>
    <dbReference type="NCBI Taxonomy" id="222440"/>
    <lineage>
        <taxon>Eukaryota</taxon>
        <taxon>Metamonada</taxon>
        <taxon>Preaxostyla</taxon>
        <taxon>Oxymonadida</taxon>
        <taxon>Streblomastigidae</taxon>
        <taxon>Streblomastix</taxon>
    </lineage>
</organism>
<dbReference type="OrthoDB" id="10066471at2759"/>
<dbReference type="Proteomes" id="UP000324800">
    <property type="component" value="Unassembled WGS sequence"/>
</dbReference>
<dbReference type="AlphaFoldDB" id="A0A5J4VBE8"/>
<protein>
    <submittedName>
        <fullName evidence="1">Uncharacterized protein</fullName>
    </submittedName>
</protein>
<gene>
    <name evidence="1" type="ORF">EZS28_024632</name>
</gene>
<accession>A0A5J4VBE8</accession>
<proteinExistence type="predicted"/>
<name>A0A5J4VBE8_9EUKA</name>